<reference evidence="1 2" key="1">
    <citation type="journal article" date="2015" name="Nature">
        <title>rRNA introns, odd ribosomes, and small enigmatic genomes across a large radiation of phyla.</title>
        <authorList>
            <person name="Brown C.T."/>
            <person name="Hug L.A."/>
            <person name="Thomas B.C."/>
            <person name="Sharon I."/>
            <person name="Castelle C.J."/>
            <person name="Singh A."/>
            <person name="Wilkins M.J."/>
            <person name="Williams K.H."/>
            <person name="Banfield J.F."/>
        </authorList>
    </citation>
    <scope>NUCLEOTIDE SEQUENCE [LARGE SCALE GENOMIC DNA]</scope>
</reference>
<dbReference type="Proteomes" id="UP000034810">
    <property type="component" value="Unassembled WGS sequence"/>
</dbReference>
<comment type="caution">
    <text evidence="1">The sequence shown here is derived from an EMBL/GenBank/DDBJ whole genome shotgun (WGS) entry which is preliminary data.</text>
</comment>
<sequence length="86" mass="9603">MVTTHLVLKARRTVEACKKFCDAVLLVLQKRCPHTDLSYFGGTDYTFSCNSCGREWYDEVPKLVRTFSHGGKGYHLDGEGGCKQAA</sequence>
<accession>A0A0G1EIM6</accession>
<dbReference type="EMBL" id="LCFA01000004">
    <property type="protein sequence ID" value="KKS82886.1"/>
    <property type="molecule type" value="Genomic_DNA"/>
</dbReference>
<dbReference type="AlphaFoldDB" id="A0A0G1EIM6"/>
<organism evidence="1 2">
    <name type="scientific">Candidatus Wolfebacteria bacterium GW2011_GWC1_43_10</name>
    <dbReference type="NCBI Taxonomy" id="1619011"/>
    <lineage>
        <taxon>Bacteria</taxon>
        <taxon>Candidatus Wolfeibacteriota</taxon>
    </lineage>
</organism>
<evidence type="ECO:0000313" key="1">
    <source>
        <dbReference type="EMBL" id="KKS82886.1"/>
    </source>
</evidence>
<evidence type="ECO:0000313" key="2">
    <source>
        <dbReference type="Proteomes" id="UP000034810"/>
    </source>
</evidence>
<name>A0A0G1EIM6_9BACT</name>
<gene>
    <name evidence="1" type="ORF">UV58_C0004G0059</name>
</gene>
<proteinExistence type="predicted"/>
<protein>
    <submittedName>
        <fullName evidence="1">Uncharacterized protein</fullName>
    </submittedName>
</protein>